<sequence length="324" mass="35930">MPAISVAYGTAVGINSKYSEELAQESLEWIKEITGEDINVDGSMDNFYELLKDGTLLCRLVNLIQPNSVKKINESKMAFKCMENINQFLDVAKNLGVPPQETFQTVDLWERQNLNSVVICLQFSRQEGKNSSPQLCGHLPAVSRQEGKNISPQLCGHLPVVSRQEGKNSSPQLCGHLPAVSWQEEDFPKCAPRMLGEVHLFGARERGGCWLARRAARQERWLSSMVSGLESVSWELESRRITSTRAGFGHIVCLSPLLISPGPVRTFQAHNFGKPSIGPKEAEKNVRNFSEEQMRAGQGVISLQYGSNKGATQSGINFGNTRHM</sequence>
<dbReference type="EMBL" id="OE000952">
    <property type="protein sequence ID" value="CAD7455551.1"/>
    <property type="molecule type" value="Genomic_DNA"/>
</dbReference>
<dbReference type="SMART" id="SM00033">
    <property type="entry name" value="CH"/>
    <property type="match status" value="1"/>
</dbReference>
<dbReference type="Pfam" id="PF00402">
    <property type="entry name" value="Calponin"/>
    <property type="match status" value="1"/>
</dbReference>
<organism evidence="4">
    <name type="scientific">Timema tahoe</name>
    <dbReference type="NCBI Taxonomy" id="61484"/>
    <lineage>
        <taxon>Eukaryota</taxon>
        <taxon>Metazoa</taxon>
        <taxon>Ecdysozoa</taxon>
        <taxon>Arthropoda</taxon>
        <taxon>Hexapoda</taxon>
        <taxon>Insecta</taxon>
        <taxon>Pterygota</taxon>
        <taxon>Neoptera</taxon>
        <taxon>Polyneoptera</taxon>
        <taxon>Phasmatodea</taxon>
        <taxon>Timematodea</taxon>
        <taxon>Timematoidea</taxon>
        <taxon>Timematidae</taxon>
        <taxon>Timema</taxon>
    </lineage>
</organism>
<dbReference type="GO" id="GO:0051015">
    <property type="term" value="F:actin filament binding"/>
    <property type="evidence" value="ECO:0007669"/>
    <property type="project" value="TreeGrafter"/>
</dbReference>
<evidence type="ECO:0000313" key="4">
    <source>
        <dbReference type="EMBL" id="CAD7455551.1"/>
    </source>
</evidence>
<evidence type="ECO:0000256" key="1">
    <source>
        <dbReference type="ARBA" id="ARBA00009631"/>
    </source>
</evidence>
<protein>
    <recommendedName>
        <fullName evidence="2">Transgelin</fullName>
    </recommendedName>
</protein>
<dbReference type="GO" id="GO:0015629">
    <property type="term" value="C:actin cytoskeleton"/>
    <property type="evidence" value="ECO:0007669"/>
    <property type="project" value="TreeGrafter"/>
</dbReference>
<gene>
    <name evidence="4" type="ORF">TTEB3V08_LOCUS3618</name>
</gene>
<reference evidence="4" key="1">
    <citation type="submission" date="2020-11" db="EMBL/GenBank/DDBJ databases">
        <authorList>
            <person name="Tran Van P."/>
        </authorList>
    </citation>
    <scope>NUCLEOTIDE SEQUENCE</scope>
</reference>
<feature type="domain" description="Calponin-homology (CH)" evidence="3">
    <location>
        <begin position="20"/>
        <end position="129"/>
    </location>
</feature>
<dbReference type="Gene3D" id="1.10.418.10">
    <property type="entry name" value="Calponin-like domain"/>
    <property type="match status" value="1"/>
</dbReference>
<dbReference type="InterPro" id="IPR001715">
    <property type="entry name" value="CH_dom"/>
</dbReference>
<dbReference type="PANTHER" id="PTHR47385">
    <property type="entry name" value="CALPONIN"/>
    <property type="match status" value="1"/>
</dbReference>
<dbReference type="SUPFAM" id="SSF47576">
    <property type="entry name" value="Calponin-homology domain, CH-domain"/>
    <property type="match status" value="1"/>
</dbReference>
<comment type="similarity">
    <text evidence="1 2">Belongs to the calponin family.</text>
</comment>
<dbReference type="AlphaFoldDB" id="A0A7R9ICA8"/>
<dbReference type="PROSITE" id="PS50021">
    <property type="entry name" value="CH"/>
    <property type="match status" value="1"/>
</dbReference>
<dbReference type="InterPro" id="IPR003096">
    <property type="entry name" value="SM22_calponin"/>
</dbReference>
<name>A0A7R9ICA8_9NEOP</name>
<dbReference type="PANTHER" id="PTHR47385:SF14">
    <property type="entry name" value="TRANSGELIN"/>
    <property type="match status" value="1"/>
</dbReference>
<accession>A0A7R9ICA8</accession>
<proteinExistence type="inferred from homology"/>
<dbReference type="PRINTS" id="PR00888">
    <property type="entry name" value="SM22CALPONIN"/>
</dbReference>
<dbReference type="InterPro" id="IPR050606">
    <property type="entry name" value="Calponin-like"/>
</dbReference>
<evidence type="ECO:0000259" key="3">
    <source>
        <dbReference type="PROSITE" id="PS50021"/>
    </source>
</evidence>
<dbReference type="InterPro" id="IPR036872">
    <property type="entry name" value="CH_dom_sf"/>
</dbReference>
<dbReference type="PROSITE" id="PS01052">
    <property type="entry name" value="CALPONIN_1"/>
    <property type="match status" value="1"/>
</dbReference>
<dbReference type="GO" id="GO:0007015">
    <property type="term" value="P:actin filament organization"/>
    <property type="evidence" value="ECO:0007669"/>
    <property type="project" value="TreeGrafter"/>
</dbReference>
<evidence type="ECO:0000256" key="2">
    <source>
        <dbReference type="RuleBase" id="RU361224"/>
    </source>
</evidence>
<dbReference type="InterPro" id="IPR000557">
    <property type="entry name" value="Calponin_repeat"/>
</dbReference>
<dbReference type="Pfam" id="PF00307">
    <property type="entry name" value="CH"/>
    <property type="match status" value="1"/>
</dbReference>
<dbReference type="PROSITE" id="PS51122">
    <property type="entry name" value="CALPONIN_2"/>
    <property type="match status" value="1"/>
</dbReference>
<dbReference type="FunFam" id="1.10.418.10:FF:000075">
    <property type="entry name" value="Transgelin"/>
    <property type="match status" value="1"/>
</dbReference>